<dbReference type="Gene3D" id="3.30.450.60">
    <property type="match status" value="1"/>
</dbReference>
<dbReference type="CDD" id="cd14826">
    <property type="entry name" value="SR_alpha_SRX"/>
    <property type="match status" value="1"/>
</dbReference>
<dbReference type="GO" id="GO:0003924">
    <property type="term" value="F:GTPase activity"/>
    <property type="evidence" value="ECO:0007669"/>
    <property type="project" value="InterPro"/>
</dbReference>
<evidence type="ECO:0000259" key="1">
    <source>
        <dbReference type="Pfam" id="PF04086"/>
    </source>
</evidence>
<feature type="domain" description="Signal recognition particle receptor alpha subunit N-terminal" evidence="1">
    <location>
        <begin position="27"/>
        <end position="131"/>
    </location>
</feature>
<evidence type="ECO:0000313" key="4">
    <source>
        <dbReference type="Proteomes" id="UP000580250"/>
    </source>
</evidence>
<sequence length="189" mass="21525">MIQLFTIFGKGGFVLWCFNEGQEVLNSTVNEFIQNVVVQQRSVNNYSRGGQTIKYKMDNEFDLILLIVYQSVVQLAYADKLLTEVHLRFRDLYKNVLSNANIYFEKGPKLFASFSNEYLSILNNVKSSQLHVEVKKPRTFQICKTVAVIRVGVLVIRISDSGISQVPLTLAVINRGKLSCLFRSIYSIS</sequence>
<dbReference type="EMBL" id="CAJEWN010002089">
    <property type="protein sequence ID" value="CAD2201852.1"/>
    <property type="molecule type" value="Genomic_DNA"/>
</dbReference>
<organism evidence="3 4">
    <name type="scientific">Meloidogyne enterolobii</name>
    <name type="common">Root-knot nematode worm</name>
    <name type="synonym">Meloidogyne mayaguensis</name>
    <dbReference type="NCBI Taxonomy" id="390850"/>
    <lineage>
        <taxon>Eukaryota</taxon>
        <taxon>Metazoa</taxon>
        <taxon>Ecdysozoa</taxon>
        <taxon>Nematoda</taxon>
        <taxon>Chromadorea</taxon>
        <taxon>Rhabditida</taxon>
        <taxon>Tylenchina</taxon>
        <taxon>Tylenchomorpha</taxon>
        <taxon>Tylenchoidea</taxon>
        <taxon>Meloidogynidae</taxon>
        <taxon>Meloidogyninae</taxon>
        <taxon>Meloidogyne</taxon>
    </lineage>
</organism>
<dbReference type="GO" id="GO:0005785">
    <property type="term" value="C:signal recognition particle receptor complex"/>
    <property type="evidence" value="ECO:0007669"/>
    <property type="project" value="InterPro"/>
</dbReference>
<reference evidence="3 4" key="1">
    <citation type="submission" date="2020-08" db="EMBL/GenBank/DDBJ databases">
        <authorList>
            <person name="Koutsovoulos G."/>
            <person name="Danchin GJ E."/>
        </authorList>
    </citation>
    <scope>NUCLEOTIDE SEQUENCE [LARGE SCALE GENOMIC DNA]</scope>
</reference>
<dbReference type="Proteomes" id="UP000580250">
    <property type="component" value="Unassembled WGS sequence"/>
</dbReference>
<proteinExistence type="predicted"/>
<evidence type="ECO:0000313" key="2">
    <source>
        <dbReference type="EMBL" id="CAD2201852.1"/>
    </source>
</evidence>
<evidence type="ECO:0000313" key="3">
    <source>
        <dbReference type="EMBL" id="CAD2208012.1"/>
    </source>
</evidence>
<dbReference type="SUPFAM" id="SSF64356">
    <property type="entry name" value="SNARE-like"/>
    <property type="match status" value="1"/>
</dbReference>
<dbReference type="EMBL" id="CAJEWN010003570">
    <property type="protein sequence ID" value="CAD2208012.1"/>
    <property type="molecule type" value="Genomic_DNA"/>
</dbReference>
<dbReference type="GO" id="GO:0005525">
    <property type="term" value="F:GTP binding"/>
    <property type="evidence" value="ECO:0007669"/>
    <property type="project" value="InterPro"/>
</dbReference>
<dbReference type="GO" id="GO:0006886">
    <property type="term" value="P:intracellular protein transport"/>
    <property type="evidence" value="ECO:0007669"/>
    <property type="project" value="InterPro"/>
</dbReference>
<dbReference type="InterPro" id="IPR011012">
    <property type="entry name" value="Longin-like_dom_sf"/>
</dbReference>
<dbReference type="GO" id="GO:0005047">
    <property type="term" value="F:signal recognition particle binding"/>
    <property type="evidence" value="ECO:0007669"/>
    <property type="project" value="InterPro"/>
</dbReference>
<comment type="caution">
    <text evidence="3">The sequence shown here is derived from an EMBL/GenBank/DDBJ whole genome shotgun (WGS) entry which is preliminary data.</text>
</comment>
<protein>
    <recommendedName>
        <fullName evidence="1">Signal recognition particle receptor alpha subunit N-terminal domain-containing protein</fullName>
    </recommendedName>
</protein>
<dbReference type="OrthoDB" id="1727884at2759"/>
<accession>A0A6V7Y8Z3</accession>
<dbReference type="AlphaFoldDB" id="A0A6V7Y8Z3"/>
<name>A0A6V7Y8Z3_MELEN</name>
<dbReference type="Pfam" id="PF04086">
    <property type="entry name" value="SRP-alpha_N"/>
    <property type="match status" value="1"/>
</dbReference>
<dbReference type="InterPro" id="IPR007222">
    <property type="entry name" value="Sig_recog_particle_rcpt_asu_N"/>
</dbReference>
<gene>
    <name evidence="2" type="ORF">MENT_LOCUS55438</name>
    <name evidence="3" type="ORF">MENT_LOCUS62005</name>
</gene>